<reference evidence="3" key="1">
    <citation type="journal article" date="2005" name="Nature">
        <title>The map-based sequence of the rice genome.</title>
        <authorList>
            <consortium name="International rice genome sequencing project (IRGSP)"/>
            <person name="Matsumoto T."/>
            <person name="Wu J."/>
            <person name="Kanamori H."/>
            <person name="Katayose Y."/>
            <person name="Fujisawa M."/>
            <person name="Namiki N."/>
            <person name="Mizuno H."/>
            <person name="Yamamoto K."/>
            <person name="Antonio B.A."/>
            <person name="Baba T."/>
            <person name="Sakata K."/>
            <person name="Nagamura Y."/>
            <person name="Aoki H."/>
            <person name="Arikawa K."/>
            <person name="Arita K."/>
            <person name="Bito T."/>
            <person name="Chiden Y."/>
            <person name="Fujitsuka N."/>
            <person name="Fukunaka R."/>
            <person name="Hamada M."/>
            <person name="Harada C."/>
            <person name="Hayashi A."/>
            <person name="Hijishita S."/>
            <person name="Honda M."/>
            <person name="Hosokawa S."/>
            <person name="Ichikawa Y."/>
            <person name="Idonuma A."/>
            <person name="Iijima M."/>
            <person name="Ikeda M."/>
            <person name="Ikeno M."/>
            <person name="Ito K."/>
            <person name="Ito S."/>
            <person name="Ito T."/>
            <person name="Ito Y."/>
            <person name="Ito Y."/>
            <person name="Iwabuchi A."/>
            <person name="Kamiya K."/>
            <person name="Karasawa W."/>
            <person name="Kurita K."/>
            <person name="Katagiri S."/>
            <person name="Kikuta A."/>
            <person name="Kobayashi H."/>
            <person name="Kobayashi N."/>
            <person name="Machita K."/>
            <person name="Maehara T."/>
            <person name="Masukawa M."/>
            <person name="Mizubayashi T."/>
            <person name="Mukai Y."/>
            <person name="Nagasaki H."/>
            <person name="Nagata Y."/>
            <person name="Naito S."/>
            <person name="Nakashima M."/>
            <person name="Nakama Y."/>
            <person name="Nakamichi Y."/>
            <person name="Nakamura M."/>
            <person name="Meguro A."/>
            <person name="Negishi M."/>
            <person name="Ohta I."/>
            <person name="Ohta T."/>
            <person name="Okamoto M."/>
            <person name="Ono N."/>
            <person name="Saji S."/>
            <person name="Sakaguchi M."/>
            <person name="Sakai K."/>
            <person name="Shibata M."/>
            <person name="Shimokawa T."/>
            <person name="Song J."/>
            <person name="Takazaki Y."/>
            <person name="Terasawa K."/>
            <person name="Tsugane M."/>
            <person name="Tsuji K."/>
            <person name="Ueda S."/>
            <person name="Waki K."/>
            <person name="Yamagata H."/>
            <person name="Yamamoto M."/>
            <person name="Yamamoto S."/>
            <person name="Yamane H."/>
            <person name="Yoshiki S."/>
            <person name="Yoshihara R."/>
            <person name="Yukawa K."/>
            <person name="Zhong H."/>
            <person name="Yano M."/>
            <person name="Yuan Q."/>
            <person name="Ouyang S."/>
            <person name="Liu J."/>
            <person name="Jones K.M."/>
            <person name="Gansberger K."/>
            <person name="Moffat K."/>
            <person name="Hill J."/>
            <person name="Bera J."/>
            <person name="Fadrosh D."/>
            <person name="Jin S."/>
            <person name="Johri S."/>
            <person name="Kim M."/>
            <person name="Overton L."/>
            <person name="Reardon M."/>
            <person name="Tsitrin T."/>
            <person name="Vuong H."/>
            <person name="Weaver B."/>
            <person name="Ciecko A."/>
            <person name="Tallon L."/>
            <person name="Jackson J."/>
            <person name="Pai G."/>
            <person name="Aken S.V."/>
            <person name="Utterback T."/>
            <person name="Reidmuller S."/>
            <person name="Feldblyum T."/>
            <person name="Hsiao J."/>
            <person name="Zismann V."/>
            <person name="Iobst S."/>
            <person name="de Vazeille A.R."/>
            <person name="Buell C.R."/>
            <person name="Ying K."/>
            <person name="Li Y."/>
            <person name="Lu T."/>
            <person name="Huang Y."/>
            <person name="Zhao Q."/>
            <person name="Feng Q."/>
            <person name="Zhang L."/>
            <person name="Zhu J."/>
            <person name="Weng Q."/>
            <person name="Mu J."/>
            <person name="Lu Y."/>
            <person name="Fan D."/>
            <person name="Liu Y."/>
            <person name="Guan J."/>
            <person name="Zhang Y."/>
            <person name="Yu S."/>
            <person name="Liu X."/>
            <person name="Zhang Y."/>
            <person name="Hong G."/>
            <person name="Han B."/>
            <person name="Choisne N."/>
            <person name="Demange N."/>
            <person name="Orjeda G."/>
            <person name="Samain S."/>
            <person name="Cattolico L."/>
            <person name="Pelletier E."/>
            <person name="Couloux A."/>
            <person name="Segurens B."/>
            <person name="Wincker P."/>
            <person name="D'Hont A."/>
            <person name="Scarpelli C."/>
            <person name="Weissenbach J."/>
            <person name="Salanoubat M."/>
            <person name="Quetier F."/>
            <person name="Yu Y."/>
            <person name="Kim H.R."/>
            <person name="Rambo T."/>
            <person name="Currie J."/>
            <person name="Collura K."/>
            <person name="Luo M."/>
            <person name="Yang T."/>
            <person name="Ammiraju J.S.S."/>
            <person name="Engler F."/>
            <person name="Soderlund C."/>
            <person name="Wing R.A."/>
            <person name="Palmer L.E."/>
            <person name="de la Bastide M."/>
            <person name="Spiegel L."/>
            <person name="Nascimento L."/>
            <person name="Zutavern T."/>
            <person name="O'Shaughnessy A."/>
            <person name="Dike S."/>
            <person name="Dedhia N."/>
            <person name="Preston R."/>
            <person name="Balija V."/>
            <person name="McCombie W.R."/>
            <person name="Chow T."/>
            <person name="Chen H."/>
            <person name="Chung M."/>
            <person name="Chen C."/>
            <person name="Shaw J."/>
            <person name="Wu H."/>
            <person name="Hsiao K."/>
            <person name="Chao Y."/>
            <person name="Chu M."/>
            <person name="Cheng C."/>
            <person name="Hour A."/>
            <person name="Lee P."/>
            <person name="Lin S."/>
            <person name="Lin Y."/>
            <person name="Liou J."/>
            <person name="Liu S."/>
            <person name="Hsing Y."/>
            <person name="Raghuvanshi S."/>
            <person name="Mohanty A."/>
            <person name="Bharti A.K."/>
            <person name="Gaur A."/>
            <person name="Gupta V."/>
            <person name="Kumar D."/>
            <person name="Ravi V."/>
            <person name="Vij S."/>
            <person name="Kapur A."/>
            <person name="Khurana P."/>
            <person name="Khurana P."/>
            <person name="Khurana J.P."/>
            <person name="Tyagi A.K."/>
            <person name="Gaikwad K."/>
            <person name="Singh A."/>
            <person name="Dalal V."/>
            <person name="Srivastava S."/>
            <person name="Dixit A."/>
            <person name="Pal A.K."/>
            <person name="Ghazi I.A."/>
            <person name="Yadav M."/>
            <person name="Pandit A."/>
            <person name="Bhargava A."/>
            <person name="Sureshbabu K."/>
            <person name="Batra K."/>
            <person name="Sharma T.R."/>
            <person name="Mohapatra T."/>
            <person name="Singh N.K."/>
            <person name="Messing J."/>
            <person name="Nelson A.B."/>
            <person name="Fuks G."/>
            <person name="Kavchok S."/>
            <person name="Keizer G."/>
            <person name="Linton E."/>
            <person name="Llaca V."/>
            <person name="Song R."/>
            <person name="Tanyolac B."/>
            <person name="Young S."/>
            <person name="Ho-Il K."/>
            <person name="Hahn J.H."/>
            <person name="Sangsakoo G."/>
            <person name="Vanavichit A."/>
            <person name="de Mattos Luiz.A.T."/>
            <person name="Zimmer P.D."/>
            <person name="Malone G."/>
            <person name="Dellagostin O."/>
            <person name="de Oliveira A.C."/>
            <person name="Bevan M."/>
            <person name="Bancroft I."/>
            <person name="Minx P."/>
            <person name="Cordum H."/>
            <person name="Wilson R."/>
            <person name="Cheng Z."/>
            <person name="Jin W."/>
            <person name="Jiang J."/>
            <person name="Leong S.A."/>
            <person name="Iwama H."/>
            <person name="Gojobori T."/>
            <person name="Itoh T."/>
            <person name="Niimura Y."/>
            <person name="Fujii Y."/>
            <person name="Habara T."/>
            <person name="Sakai H."/>
            <person name="Sato Y."/>
            <person name="Wilson G."/>
            <person name="Kumar K."/>
            <person name="McCouch S."/>
            <person name="Juretic N."/>
            <person name="Hoen D."/>
            <person name="Wright S."/>
            <person name="Bruskiewich R."/>
            <person name="Bureau T."/>
            <person name="Miyao A."/>
            <person name="Hirochika H."/>
            <person name="Nishikawa T."/>
            <person name="Kadowaki K."/>
            <person name="Sugiura M."/>
            <person name="Burr B."/>
            <person name="Sasaki T."/>
        </authorList>
    </citation>
    <scope>NUCLEOTIDE SEQUENCE [LARGE SCALE GENOMIC DNA]</scope>
    <source>
        <strain evidence="3">cv. Nipponbare</strain>
    </source>
</reference>
<name>Q7F249_ORYSJ</name>
<gene>
    <name evidence="2" type="primary">OJ1341_A08.123</name>
</gene>
<dbReference type="Proteomes" id="UP000000763">
    <property type="component" value="Chromosome 7"/>
</dbReference>
<feature type="region of interest" description="Disordered" evidence="1">
    <location>
        <begin position="72"/>
        <end position="118"/>
    </location>
</feature>
<feature type="compositionally biased region" description="Basic residues" evidence="1">
    <location>
        <begin position="109"/>
        <end position="118"/>
    </location>
</feature>
<dbReference type="AlphaFoldDB" id="Q7F249"/>
<evidence type="ECO:0000313" key="2">
    <source>
        <dbReference type="EMBL" id="BAC83013.1"/>
    </source>
</evidence>
<protein>
    <submittedName>
        <fullName evidence="2">Uncharacterized protein</fullName>
    </submittedName>
</protein>
<dbReference type="EMBL" id="AP003754">
    <property type="protein sequence ID" value="BAC83013.1"/>
    <property type="molecule type" value="Genomic_DNA"/>
</dbReference>
<reference evidence="3" key="2">
    <citation type="journal article" date="2008" name="Nucleic Acids Res.">
        <title>The rice annotation project database (RAP-DB): 2008 update.</title>
        <authorList>
            <consortium name="The rice annotation project (RAP)"/>
        </authorList>
    </citation>
    <scope>GENOME REANNOTATION</scope>
    <source>
        <strain evidence="3">cv. Nipponbare</strain>
    </source>
</reference>
<organism evidence="2 3">
    <name type="scientific">Oryza sativa subsp. japonica</name>
    <name type="common">Rice</name>
    <dbReference type="NCBI Taxonomy" id="39947"/>
    <lineage>
        <taxon>Eukaryota</taxon>
        <taxon>Viridiplantae</taxon>
        <taxon>Streptophyta</taxon>
        <taxon>Embryophyta</taxon>
        <taxon>Tracheophyta</taxon>
        <taxon>Spermatophyta</taxon>
        <taxon>Magnoliopsida</taxon>
        <taxon>Liliopsida</taxon>
        <taxon>Poales</taxon>
        <taxon>Poaceae</taxon>
        <taxon>BOP clade</taxon>
        <taxon>Oryzoideae</taxon>
        <taxon>Oryzeae</taxon>
        <taxon>Oryzinae</taxon>
        <taxon>Oryza</taxon>
        <taxon>Oryza sativa</taxon>
    </lineage>
</organism>
<evidence type="ECO:0000313" key="3">
    <source>
        <dbReference type="Proteomes" id="UP000000763"/>
    </source>
</evidence>
<proteinExistence type="predicted"/>
<evidence type="ECO:0000256" key="1">
    <source>
        <dbReference type="SAM" id="MobiDB-lite"/>
    </source>
</evidence>
<accession>Q7F249</accession>
<sequence length="118" mass="12705">MGELAASFCERERGIRAETWAARSHGRARARGVEEVGGNSGVVGWNRRPWQLPAGRFIGSHLSERGSEKAGGMWTLEGKGANGSSGPRRRGEGGGWAGGERRREGRIFARARKGGRGF</sequence>